<evidence type="ECO:0000259" key="2">
    <source>
        <dbReference type="PROSITE" id="PS50980"/>
    </source>
</evidence>
<dbReference type="GO" id="GO:0006633">
    <property type="term" value="P:fatty acid biosynthetic process"/>
    <property type="evidence" value="ECO:0007669"/>
    <property type="project" value="InterPro"/>
</dbReference>
<dbReference type="GO" id="GO:0004658">
    <property type="term" value="F:propionyl-CoA carboxylase activity"/>
    <property type="evidence" value="ECO:0007669"/>
    <property type="project" value="TreeGrafter"/>
</dbReference>
<dbReference type="Pfam" id="PF01039">
    <property type="entry name" value="Carboxyl_trans"/>
    <property type="match status" value="1"/>
</dbReference>
<comment type="similarity">
    <text evidence="1">Belongs to the AccD/PCCB family.</text>
</comment>
<feature type="domain" description="CoA carboxyltransferase C-terminal" evidence="3">
    <location>
        <begin position="265"/>
        <end position="516"/>
    </location>
</feature>
<evidence type="ECO:0000259" key="3">
    <source>
        <dbReference type="PROSITE" id="PS50989"/>
    </source>
</evidence>
<dbReference type="PROSITE" id="PS50980">
    <property type="entry name" value="COA_CT_NTER"/>
    <property type="match status" value="1"/>
</dbReference>
<dbReference type="InterPro" id="IPR051047">
    <property type="entry name" value="AccD/PCCB"/>
</dbReference>
<dbReference type="GO" id="GO:0009317">
    <property type="term" value="C:acetyl-CoA carboxylase complex"/>
    <property type="evidence" value="ECO:0007669"/>
    <property type="project" value="InterPro"/>
</dbReference>
<dbReference type="InterPro" id="IPR029045">
    <property type="entry name" value="ClpP/crotonase-like_dom_sf"/>
</dbReference>
<name>A0A9X1WK67_9CORY</name>
<dbReference type="Gene3D" id="3.90.226.10">
    <property type="entry name" value="2-enoyl-CoA Hydratase, Chain A, domain 1"/>
    <property type="match status" value="2"/>
</dbReference>
<dbReference type="InterPro" id="IPR011763">
    <property type="entry name" value="COA_CT_C"/>
</dbReference>
<evidence type="ECO:0000256" key="1">
    <source>
        <dbReference type="ARBA" id="ARBA00006102"/>
    </source>
</evidence>
<dbReference type="RefSeq" id="WP_244804613.1">
    <property type="nucleotide sequence ID" value="NZ_JALIEA010000013.1"/>
</dbReference>
<dbReference type="GO" id="GO:0003989">
    <property type="term" value="F:acetyl-CoA carboxylase activity"/>
    <property type="evidence" value="ECO:0007669"/>
    <property type="project" value="InterPro"/>
</dbReference>
<evidence type="ECO:0000313" key="4">
    <source>
        <dbReference type="EMBL" id="MCJ7858880.1"/>
    </source>
</evidence>
<proteinExistence type="inferred from homology"/>
<feature type="domain" description="CoA carboxyltransferase N-terminal" evidence="2">
    <location>
        <begin position="8"/>
        <end position="260"/>
    </location>
</feature>
<comment type="caution">
    <text evidence="4">The sequence shown here is derived from an EMBL/GenBank/DDBJ whole genome shotgun (WGS) entry which is preliminary data.</text>
</comment>
<dbReference type="InterPro" id="IPR000438">
    <property type="entry name" value="Acetyl_CoA_COase_Trfase_b_su"/>
</dbReference>
<sequence>MTAPEKTTKVEKIAAKASVDYDALAATADEKARKFQHAKGKLTARERIEMLCDEGSFVEFGRFFGGDPSEGFLGSAVATGFGTIDGRTVAVYAQDFSIRGGTLGKVEGQKITDLIDRAIAERVPCFGLLDSGGARIQEGVAALSWYGRIFRKSCEASGFIPQISLILGPCAGGAVYSPALTDFVIMPRENSHMFVTGPDVVKAVTGEQISLDDLGGAEMHNSVSGVAHYLAEDEEDAIDYARALLNYLPQNCNEDTPSYEYVPTEEDQQAARAVGDIVPADNRMPYDVVEVIESLVDHGEFVEVQEHWARSIVIGFACIEGRPVGVVADQPMHNAGTLDVEASEKTARFVRCCDAFGLPVVTLVDVPGYLPGAEQERAGIIRRGAKVIYAYGNCTVPVVTMITRKSYGGAYIVMGSKGIGADFAFAWPDAEIAVMGAEGAVQILRRRDIAAVPDEEKAEYTKQLADEYQAENINPNFSVETGEIDRIVAPADTRDTLASALRSLRTKDRDRRHFKFHSNGPL</sequence>
<reference evidence="4" key="1">
    <citation type="submission" date="2022-04" db="EMBL/GenBank/DDBJ databases">
        <title>Corynebacterium kalidii LD5P10.</title>
        <authorList>
            <person name="Sun J.Q."/>
        </authorList>
    </citation>
    <scope>NUCLEOTIDE SEQUENCE</scope>
    <source>
        <strain evidence="4">LD5P10</strain>
    </source>
</reference>
<dbReference type="Proteomes" id="UP001139207">
    <property type="component" value="Unassembled WGS sequence"/>
</dbReference>
<dbReference type="InterPro" id="IPR011762">
    <property type="entry name" value="COA_CT_N"/>
</dbReference>
<evidence type="ECO:0000313" key="5">
    <source>
        <dbReference type="Proteomes" id="UP001139207"/>
    </source>
</evidence>
<dbReference type="PANTHER" id="PTHR43842">
    <property type="entry name" value="PROPIONYL-COA CARBOXYLASE BETA CHAIN"/>
    <property type="match status" value="1"/>
</dbReference>
<dbReference type="PRINTS" id="PR01070">
    <property type="entry name" value="ACCCTRFRASEB"/>
</dbReference>
<dbReference type="AlphaFoldDB" id="A0A9X1WK67"/>
<dbReference type="PANTHER" id="PTHR43842:SF2">
    <property type="entry name" value="PROPIONYL-COA CARBOXYLASE BETA CHAIN, MITOCHONDRIAL"/>
    <property type="match status" value="1"/>
</dbReference>
<dbReference type="InterPro" id="IPR034733">
    <property type="entry name" value="AcCoA_carboxyl_beta"/>
</dbReference>
<dbReference type="PROSITE" id="PS50989">
    <property type="entry name" value="COA_CT_CTER"/>
    <property type="match status" value="1"/>
</dbReference>
<dbReference type="EMBL" id="JALIEA010000013">
    <property type="protein sequence ID" value="MCJ7858880.1"/>
    <property type="molecule type" value="Genomic_DNA"/>
</dbReference>
<organism evidence="4 5">
    <name type="scientific">Corynebacterium kalidii</name>
    <dbReference type="NCBI Taxonomy" id="2931982"/>
    <lineage>
        <taxon>Bacteria</taxon>
        <taxon>Bacillati</taxon>
        <taxon>Actinomycetota</taxon>
        <taxon>Actinomycetes</taxon>
        <taxon>Mycobacteriales</taxon>
        <taxon>Corynebacteriaceae</taxon>
        <taxon>Corynebacterium</taxon>
    </lineage>
</organism>
<keyword evidence="5" id="KW-1185">Reference proteome</keyword>
<gene>
    <name evidence="4" type="ORF">MUN33_09165</name>
</gene>
<accession>A0A9X1WK67</accession>
<protein>
    <submittedName>
        <fullName evidence="4">Acyl-CoA carboxylase subunit beta</fullName>
    </submittedName>
</protein>
<dbReference type="SUPFAM" id="SSF52096">
    <property type="entry name" value="ClpP/crotonase"/>
    <property type="match status" value="2"/>
</dbReference>